<comment type="caution">
    <text evidence="10">The sequence shown here is derived from an EMBL/GenBank/DDBJ whole genome shotgun (WGS) entry which is preliminary data.</text>
</comment>
<organism evidence="10 11">
    <name type="scientific">Pelagicoccus albus</name>
    <dbReference type="NCBI Taxonomy" id="415222"/>
    <lineage>
        <taxon>Bacteria</taxon>
        <taxon>Pseudomonadati</taxon>
        <taxon>Verrucomicrobiota</taxon>
        <taxon>Opitutia</taxon>
        <taxon>Puniceicoccales</taxon>
        <taxon>Pelagicoccaceae</taxon>
        <taxon>Pelagicoccus</taxon>
    </lineage>
</organism>
<keyword evidence="2 8" id="KW-0479">Metal-binding</keyword>
<dbReference type="PROSITE" id="PS00611">
    <property type="entry name" value="HISOL_DEHYDROGENASE"/>
    <property type="match status" value="1"/>
</dbReference>
<accession>A0A7X1E828</accession>
<comment type="cofactor">
    <cofactor evidence="8">
        <name>Zn(2+)</name>
        <dbReference type="ChEBI" id="CHEBI:29105"/>
    </cofactor>
    <text evidence="8">Binds 1 zinc ion per subunit.</text>
</comment>
<keyword evidence="11" id="KW-1185">Reference proteome</keyword>
<gene>
    <name evidence="10" type="primary">hisD</name>
    <name evidence="10" type="ORF">H5P27_10015</name>
</gene>
<evidence type="ECO:0000313" key="10">
    <source>
        <dbReference type="EMBL" id="MBC2606380.1"/>
    </source>
</evidence>
<evidence type="ECO:0000256" key="1">
    <source>
        <dbReference type="ARBA" id="ARBA00010178"/>
    </source>
</evidence>
<dbReference type="Pfam" id="PF00815">
    <property type="entry name" value="Histidinol_dh"/>
    <property type="match status" value="1"/>
</dbReference>
<dbReference type="EMBL" id="JACHVC010000012">
    <property type="protein sequence ID" value="MBC2606380.1"/>
    <property type="molecule type" value="Genomic_DNA"/>
</dbReference>
<dbReference type="InterPro" id="IPR001692">
    <property type="entry name" value="Histidinol_DH_CS"/>
</dbReference>
<feature type="binding site" evidence="7">
    <location>
        <position position="419"/>
    </location>
    <ligand>
        <name>substrate</name>
    </ligand>
</feature>
<dbReference type="PIRSF" id="PIRSF000099">
    <property type="entry name" value="Histidinol_dh"/>
    <property type="match status" value="1"/>
</dbReference>
<dbReference type="GO" id="GO:0005829">
    <property type="term" value="C:cytosol"/>
    <property type="evidence" value="ECO:0007669"/>
    <property type="project" value="TreeGrafter"/>
</dbReference>
<evidence type="ECO:0000256" key="2">
    <source>
        <dbReference type="ARBA" id="ARBA00022723"/>
    </source>
</evidence>
<feature type="binding site" evidence="7">
    <location>
        <position position="325"/>
    </location>
    <ligand>
        <name>substrate</name>
    </ligand>
</feature>
<evidence type="ECO:0000256" key="3">
    <source>
        <dbReference type="ARBA" id="ARBA00022833"/>
    </source>
</evidence>
<dbReference type="PANTHER" id="PTHR21256:SF2">
    <property type="entry name" value="HISTIDINE BIOSYNTHESIS TRIFUNCTIONAL PROTEIN"/>
    <property type="match status" value="1"/>
</dbReference>
<feature type="binding site" evidence="7">
    <location>
        <position position="414"/>
    </location>
    <ligand>
        <name>substrate</name>
    </ligand>
</feature>
<evidence type="ECO:0000256" key="8">
    <source>
        <dbReference type="PIRSR" id="PIRSR000099-4"/>
    </source>
</evidence>
<feature type="binding site" evidence="7">
    <location>
        <position position="255"/>
    </location>
    <ligand>
        <name>substrate</name>
    </ligand>
</feature>
<evidence type="ECO:0000256" key="9">
    <source>
        <dbReference type="RuleBase" id="RU004175"/>
    </source>
</evidence>
<feature type="binding site" evidence="8">
    <location>
        <position position="255"/>
    </location>
    <ligand>
        <name>Zn(2+)</name>
        <dbReference type="ChEBI" id="CHEBI:29105"/>
    </ligand>
</feature>
<comment type="similarity">
    <text evidence="1 5 9">Belongs to the histidinol dehydrogenase family.</text>
</comment>
<dbReference type="EC" id="1.1.1.23" evidence="10"/>
<feature type="binding site" evidence="8">
    <location>
        <position position="258"/>
    </location>
    <ligand>
        <name>Zn(2+)</name>
        <dbReference type="ChEBI" id="CHEBI:29105"/>
    </ligand>
</feature>
<dbReference type="InterPro" id="IPR012131">
    <property type="entry name" value="Hstdl_DH"/>
</dbReference>
<feature type="binding site" evidence="8">
    <location>
        <position position="360"/>
    </location>
    <ligand>
        <name>Zn(2+)</name>
        <dbReference type="ChEBI" id="CHEBI:29105"/>
    </ligand>
</feature>
<feature type="binding site" evidence="8">
    <location>
        <position position="419"/>
    </location>
    <ligand>
        <name>Zn(2+)</name>
        <dbReference type="ChEBI" id="CHEBI:29105"/>
    </ligand>
</feature>
<dbReference type="GO" id="GO:0051287">
    <property type="term" value="F:NAD binding"/>
    <property type="evidence" value="ECO:0007669"/>
    <property type="project" value="InterPro"/>
</dbReference>
<feature type="binding site" evidence="7">
    <location>
        <position position="258"/>
    </location>
    <ligand>
        <name>substrate</name>
    </ligand>
</feature>
<dbReference type="CDD" id="cd06572">
    <property type="entry name" value="Histidinol_dh"/>
    <property type="match status" value="1"/>
</dbReference>
<keyword evidence="3 8" id="KW-0862">Zinc</keyword>
<feature type="active site" description="Proton acceptor" evidence="6">
    <location>
        <position position="325"/>
    </location>
</feature>
<feature type="binding site" evidence="7">
    <location>
        <position position="360"/>
    </location>
    <ligand>
        <name>substrate</name>
    </ligand>
</feature>
<dbReference type="GO" id="GO:0004399">
    <property type="term" value="F:histidinol dehydrogenase activity"/>
    <property type="evidence" value="ECO:0007669"/>
    <property type="project" value="UniProtKB-EC"/>
</dbReference>
<dbReference type="AlphaFoldDB" id="A0A7X1E828"/>
<sequence length="431" mass="46240">MADLAYSSRTFWDKLSAFCKSAEVPQTIVDTVSAILGEVRQGGGQGVAAALERIDGVKLHPEAFLISREEMKAAVRRLPKGDVQAIKDAVSSVREFHKHALPKSWTAKNAHGATIGERFYPLERVGLYIPRDLVSTVVMTASLAKLAGVKEIVAFTPCGENGKVNDGCLAAMYLSGVTEAYRFGGVMAIGAAAYGTETIRPTLKVYGPGNAFVVEAKRQVFGTVGVDLLPGPSELLVIADDHADPDFVASDLLAQAEHGSGREKIFLVSLSKEKTKAIRTAIREQMKSLPRKDAIKSVLKDGFFSVVVSDYEEAAAVANFVAPEHMELEVDPKQFNKLIKSINTAGAIMQGAWSATALGDFVAGPSHELPTGRSGRHFSGLQISDFMRRSSLVRYTESALGKAAKTVEAFARMEGLEAHGRSVSSRLGGKQ</sequence>
<feature type="active site" description="Proton acceptor" evidence="6">
    <location>
        <position position="324"/>
    </location>
</feature>
<name>A0A7X1E828_9BACT</name>
<feature type="binding site" evidence="7">
    <location>
        <position position="233"/>
    </location>
    <ligand>
        <name>substrate</name>
    </ligand>
</feature>
<dbReference type="GO" id="GO:0000105">
    <property type="term" value="P:L-histidine biosynthetic process"/>
    <property type="evidence" value="ECO:0007669"/>
    <property type="project" value="InterPro"/>
</dbReference>
<dbReference type="InterPro" id="IPR016161">
    <property type="entry name" value="Ald_DH/histidinol_DH"/>
</dbReference>
<dbReference type="InterPro" id="IPR022695">
    <property type="entry name" value="Histidinol_DH_monofunct"/>
</dbReference>
<dbReference type="Gene3D" id="1.20.5.1300">
    <property type="match status" value="1"/>
</dbReference>
<evidence type="ECO:0000256" key="6">
    <source>
        <dbReference type="PIRSR" id="PIRSR000099-1"/>
    </source>
</evidence>
<dbReference type="Gene3D" id="3.40.50.1980">
    <property type="entry name" value="Nitrogenase molybdenum iron protein domain"/>
    <property type="match status" value="2"/>
</dbReference>
<dbReference type="SUPFAM" id="SSF53720">
    <property type="entry name" value="ALDH-like"/>
    <property type="match status" value="1"/>
</dbReference>
<dbReference type="Proteomes" id="UP000526501">
    <property type="component" value="Unassembled WGS sequence"/>
</dbReference>
<evidence type="ECO:0000256" key="4">
    <source>
        <dbReference type="ARBA" id="ARBA00023002"/>
    </source>
</evidence>
<dbReference type="GO" id="GO:0046872">
    <property type="term" value="F:metal ion binding"/>
    <property type="evidence" value="ECO:0007669"/>
    <property type="project" value="UniProtKB-KW"/>
</dbReference>
<evidence type="ECO:0000256" key="5">
    <source>
        <dbReference type="PIRNR" id="PIRNR000099"/>
    </source>
</evidence>
<evidence type="ECO:0000313" key="11">
    <source>
        <dbReference type="Proteomes" id="UP000526501"/>
    </source>
</evidence>
<dbReference type="RefSeq" id="WP_185660261.1">
    <property type="nucleotide sequence ID" value="NZ_CAWPOO010000012.1"/>
</dbReference>
<dbReference type="FunFam" id="3.40.50.1980:FF:000001">
    <property type="entry name" value="Histidinol dehydrogenase"/>
    <property type="match status" value="1"/>
</dbReference>
<protein>
    <submittedName>
        <fullName evidence="10">Histidinol dehydrogenase</fullName>
        <ecNumber evidence="10">1.1.1.23</ecNumber>
    </submittedName>
</protein>
<keyword evidence="4 5" id="KW-0560">Oxidoreductase</keyword>
<dbReference type="NCBIfam" id="TIGR00069">
    <property type="entry name" value="hisD"/>
    <property type="match status" value="1"/>
</dbReference>
<proteinExistence type="inferred from homology"/>
<dbReference type="PRINTS" id="PR00083">
    <property type="entry name" value="HOLDHDRGNASE"/>
</dbReference>
<dbReference type="PANTHER" id="PTHR21256">
    <property type="entry name" value="HISTIDINOL DEHYDROGENASE HDH"/>
    <property type="match status" value="1"/>
</dbReference>
<evidence type="ECO:0000256" key="7">
    <source>
        <dbReference type="PIRSR" id="PIRSR000099-3"/>
    </source>
</evidence>
<reference evidence="10 11" key="1">
    <citation type="submission" date="2020-07" db="EMBL/GenBank/DDBJ databases">
        <authorList>
            <person name="Feng X."/>
        </authorList>
    </citation>
    <scope>NUCLEOTIDE SEQUENCE [LARGE SCALE GENOMIC DNA]</scope>
    <source>
        <strain evidence="10 11">JCM23202</strain>
    </source>
</reference>